<name>D7FX16_ECTSI</name>
<dbReference type="Proteomes" id="UP000002630">
    <property type="component" value="Linkage Group LG04"/>
</dbReference>
<dbReference type="PANTHER" id="PTHR44167">
    <property type="entry name" value="OVARIAN-SPECIFIC SERINE/THREONINE-PROTEIN KINASE LOK-RELATED"/>
    <property type="match status" value="1"/>
</dbReference>
<dbReference type="InterPro" id="IPR000719">
    <property type="entry name" value="Prot_kinase_dom"/>
</dbReference>
<dbReference type="InterPro" id="IPR008271">
    <property type="entry name" value="Ser/Thr_kinase_AS"/>
</dbReference>
<feature type="domain" description="Protein kinase" evidence="6">
    <location>
        <begin position="201"/>
        <end position="490"/>
    </location>
</feature>
<feature type="compositionally biased region" description="Low complexity" evidence="5">
    <location>
        <begin position="611"/>
        <end position="624"/>
    </location>
</feature>
<feature type="compositionally biased region" description="Low complexity" evidence="5">
    <location>
        <begin position="520"/>
        <end position="583"/>
    </location>
</feature>
<feature type="region of interest" description="Disordered" evidence="5">
    <location>
        <begin position="595"/>
        <end position="654"/>
    </location>
</feature>
<dbReference type="InterPro" id="IPR017441">
    <property type="entry name" value="Protein_kinase_ATP_BS"/>
</dbReference>
<dbReference type="PROSITE" id="PS50011">
    <property type="entry name" value="PROTEIN_KINASE_DOM"/>
    <property type="match status" value="1"/>
</dbReference>
<protein>
    <recommendedName>
        <fullName evidence="6">Protein kinase domain-containing protein</fullName>
    </recommendedName>
</protein>
<dbReference type="InParanoid" id="D7FX16"/>
<dbReference type="GO" id="GO:0004674">
    <property type="term" value="F:protein serine/threonine kinase activity"/>
    <property type="evidence" value="ECO:0007669"/>
    <property type="project" value="TreeGrafter"/>
</dbReference>
<feature type="region of interest" description="Disordered" evidence="5">
    <location>
        <begin position="1"/>
        <end position="28"/>
    </location>
</feature>
<evidence type="ECO:0000313" key="7">
    <source>
        <dbReference type="EMBL" id="CBJ26349.1"/>
    </source>
</evidence>
<dbReference type="GO" id="GO:0044773">
    <property type="term" value="P:mitotic DNA damage checkpoint signaling"/>
    <property type="evidence" value="ECO:0007669"/>
    <property type="project" value="TreeGrafter"/>
</dbReference>
<dbReference type="OrthoDB" id="4062651at2759"/>
<dbReference type="SUPFAM" id="SSF56112">
    <property type="entry name" value="Protein kinase-like (PK-like)"/>
    <property type="match status" value="1"/>
</dbReference>
<dbReference type="PROSITE" id="PS00108">
    <property type="entry name" value="PROTEIN_KINASE_ST"/>
    <property type="match status" value="1"/>
</dbReference>
<feature type="coiled-coil region" evidence="4">
    <location>
        <begin position="73"/>
        <end position="131"/>
    </location>
</feature>
<dbReference type="GO" id="GO:0005524">
    <property type="term" value="F:ATP binding"/>
    <property type="evidence" value="ECO:0007669"/>
    <property type="project" value="UniProtKB-UniRule"/>
</dbReference>
<keyword evidence="1 3" id="KW-0547">Nucleotide-binding</keyword>
<dbReference type="InterPro" id="IPR011009">
    <property type="entry name" value="Kinase-like_dom_sf"/>
</dbReference>
<dbReference type="GO" id="GO:0005737">
    <property type="term" value="C:cytoplasm"/>
    <property type="evidence" value="ECO:0007669"/>
    <property type="project" value="TreeGrafter"/>
</dbReference>
<dbReference type="SMART" id="SM00220">
    <property type="entry name" value="S_TKc"/>
    <property type="match status" value="1"/>
</dbReference>
<evidence type="ECO:0000256" key="2">
    <source>
        <dbReference type="ARBA" id="ARBA00022840"/>
    </source>
</evidence>
<dbReference type="Gene3D" id="3.30.200.20">
    <property type="entry name" value="Phosphorylase Kinase, domain 1"/>
    <property type="match status" value="1"/>
</dbReference>
<evidence type="ECO:0000256" key="3">
    <source>
        <dbReference type="PROSITE-ProRule" id="PRU10141"/>
    </source>
</evidence>
<dbReference type="EMBL" id="FN649729">
    <property type="protein sequence ID" value="CBJ26349.1"/>
    <property type="molecule type" value="Genomic_DNA"/>
</dbReference>
<keyword evidence="4" id="KW-0175">Coiled coil</keyword>
<organism evidence="7 8">
    <name type="scientific">Ectocarpus siliculosus</name>
    <name type="common">Brown alga</name>
    <name type="synonym">Conferva siliculosa</name>
    <dbReference type="NCBI Taxonomy" id="2880"/>
    <lineage>
        <taxon>Eukaryota</taxon>
        <taxon>Sar</taxon>
        <taxon>Stramenopiles</taxon>
        <taxon>Ochrophyta</taxon>
        <taxon>PX clade</taxon>
        <taxon>Phaeophyceae</taxon>
        <taxon>Ectocarpales</taxon>
        <taxon>Ectocarpaceae</taxon>
        <taxon>Ectocarpus</taxon>
    </lineage>
</organism>
<dbReference type="Pfam" id="PF00069">
    <property type="entry name" value="Pkinase"/>
    <property type="match status" value="1"/>
</dbReference>
<evidence type="ECO:0000313" key="8">
    <source>
        <dbReference type="Proteomes" id="UP000002630"/>
    </source>
</evidence>
<dbReference type="PANTHER" id="PTHR44167:SF24">
    <property type="entry name" value="SERINE_THREONINE-PROTEIN KINASE CHK2"/>
    <property type="match status" value="1"/>
</dbReference>
<evidence type="ECO:0000256" key="1">
    <source>
        <dbReference type="ARBA" id="ARBA00022741"/>
    </source>
</evidence>
<sequence>MANSAFSQRWRESLEGGQPSDQAEIQGRQRKAQALCSSSGRHQPCQGCLAKAAELRDVMASLELVQVRSRAAVDRCNKQQADLERRRDRTRQLERSLEETKAEVDRIQASMQQLERENLSLRAQLAERASSSAAAAMLQNLAAAATTATAEGEGLGTEQGVADARPVGDGLGTAFVRRQLEDACAKAVFAQHALDPERGLLQMGDELGAGGHGTVRKAVDPTTGKTYAVKTANDEEGMACLKEEAKNLTRLGPHEGIVEVKAVLDKGESVSIAMELGQTDLQRAMFDNDHTPADLLRYAAQVADGVDFMHSKDLVHGDVKPDNVVLVKKSETLTVAKLADLGLSRAVGERKHRGCGTLGNSITPNNYFEEVPADKADDVWALGVLLLSLLLPRGLFSSNFLTSRVLHTAAEREALARSTTSRQRLEIKFRMSSRTANDTSENGFQKRMIRGMLFVTLEQTMRDTACDFLRRMVDPDASKRPDIGEVRSWLPSIVRSAERQTAVMAAAALVPTMPSPRPRLPLSRGGSVSTISFSSSGGSSDSSSSSSSAARTSDSASSPSAGSAPSAGGSVESFSSSASRGSSGRLAVVLEDEDGMAVSGQQEDATPNPPAAATAATATAAITPSMAGSTSAEAAGGDNSAPDSWMPSHDGASLAVGTGAAESVQDGVAHNSGSEDAWSTGTNSVSGVDAAVGINSSADISQQQVRWARPTGLLLPLVSGGGCSTSGSRQARGDDGEATVDAEGWSEPVAVGCVSVEGIIDGNGSADAGTSSAVDVTLTLTPAVSAMVAEEGPTGDGTFGEHWAVGGSRECLGSGEWGEAAATGPRQRPRLGTFLNLVSEGPPAAATAGEGAVGASSTMTAPPPIVPGSFAFEGAGTAGGQEPWAIDLGMAAAGAGGWGIDLWVTALAPLPQDVFAPEVNMAVQCGRYGRRRRRLPCFASLH</sequence>
<dbReference type="GO" id="GO:0005634">
    <property type="term" value="C:nucleus"/>
    <property type="evidence" value="ECO:0007669"/>
    <property type="project" value="TreeGrafter"/>
</dbReference>
<evidence type="ECO:0000259" key="6">
    <source>
        <dbReference type="PROSITE" id="PS50011"/>
    </source>
</evidence>
<dbReference type="EMBL" id="FN648509">
    <property type="protein sequence ID" value="CBJ26349.1"/>
    <property type="molecule type" value="Genomic_DNA"/>
</dbReference>
<evidence type="ECO:0000256" key="5">
    <source>
        <dbReference type="SAM" id="MobiDB-lite"/>
    </source>
</evidence>
<evidence type="ECO:0000256" key="4">
    <source>
        <dbReference type="SAM" id="Coils"/>
    </source>
</evidence>
<keyword evidence="8" id="KW-1185">Reference proteome</keyword>
<dbReference type="PROSITE" id="PS00107">
    <property type="entry name" value="PROTEIN_KINASE_ATP"/>
    <property type="match status" value="1"/>
</dbReference>
<gene>
    <name evidence="7" type="primary">PK</name>
    <name evidence="7" type="ORF">Esi_0032_0047</name>
</gene>
<dbReference type="Gene3D" id="1.10.510.10">
    <property type="entry name" value="Transferase(Phosphotransferase) domain 1"/>
    <property type="match status" value="1"/>
</dbReference>
<keyword evidence="2 3" id="KW-0067">ATP-binding</keyword>
<feature type="binding site" evidence="3">
    <location>
        <position position="230"/>
    </location>
    <ligand>
        <name>ATP</name>
        <dbReference type="ChEBI" id="CHEBI:30616"/>
    </ligand>
</feature>
<dbReference type="CDD" id="cd00180">
    <property type="entry name" value="PKc"/>
    <property type="match status" value="1"/>
</dbReference>
<feature type="region of interest" description="Disordered" evidence="5">
    <location>
        <begin position="512"/>
        <end position="583"/>
    </location>
</feature>
<reference evidence="7 8" key="1">
    <citation type="journal article" date="2010" name="Nature">
        <title>The Ectocarpus genome and the independent evolution of multicellularity in brown algae.</title>
        <authorList>
            <person name="Cock J.M."/>
            <person name="Sterck L."/>
            <person name="Rouze P."/>
            <person name="Scornet D."/>
            <person name="Allen A.E."/>
            <person name="Amoutzias G."/>
            <person name="Anthouard V."/>
            <person name="Artiguenave F."/>
            <person name="Aury J.M."/>
            <person name="Badger J.H."/>
            <person name="Beszteri B."/>
            <person name="Billiau K."/>
            <person name="Bonnet E."/>
            <person name="Bothwell J.H."/>
            <person name="Bowler C."/>
            <person name="Boyen C."/>
            <person name="Brownlee C."/>
            <person name="Carrano C.J."/>
            <person name="Charrier B."/>
            <person name="Cho G.Y."/>
            <person name="Coelho S.M."/>
            <person name="Collen J."/>
            <person name="Corre E."/>
            <person name="Da Silva C."/>
            <person name="Delage L."/>
            <person name="Delaroque N."/>
            <person name="Dittami S.M."/>
            <person name="Doulbeau S."/>
            <person name="Elias M."/>
            <person name="Farnham G."/>
            <person name="Gachon C.M."/>
            <person name="Gschloessl B."/>
            <person name="Heesch S."/>
            <person name="Jabbari K."/>
            <person name="Jubin C."/>
            <person name="Kawai H."/>
            <person name="Kimura K."/>
            <person name="Kloareg B."/>
            <person name="Kupper F.C."/>
            <person name="Lang D."/>
            <person name="Le Bail A."/>
            <person name="Leblanc C."/>
            <person name="Lerouge P."/>
            <person name="Lohr M."/>
            <person name="Lopez P.J."/>
            <person name="Martens C."/>
            <person name="Maumus F."/>
            <person name="Michel G."/>
            <person name="Miranda-Saavedra D."/>
            <person name="Morales J."/>
            <person name="Moreau H."/>
            <person name="Motomura T."/>
            <person name="Nagasato C."/>
            <person name="Napoli C.A."/>
            <person name="Nelson D.R."/>
            <person name="Nyvall-Collen P."/>
            <person name="Peters A.F."/>
            <person name="Pommier C."/>
            <person name="Potin P."/>
            <person name="Poulain J."/>
            <person name="Quesneville H."/>
            <person name="Read B."/>
            <person name="Rensing S.A."/>
            <person name="Ritter A."/>
            <person name="Rousvoal S."/>
            <person name="Samanta M."/>
            <person name="Samson G."/>
            <person name="Schroeder D.C."/>
            <person name="Segurens B."/>
            <person name="Strittmatter M."/>
            <person name="Tonon T."/>
            <person name="Tregear J.W."/>
            <person name="Valentin K."/>
            <person name="von Dassow P."/>
            <person name="Yamagishi T."/>
            <person name="Van de Peer Y."/>
            <person name="Wincker P."/>
        </authorList>
    </citation>
    <scope>NUCLEOTIDE SEQUENCE [LARGE SCALE GENOMIC DNA]</scope>
    <source>
        <strain evidence="8">Ec32 / CCAP1310/4</strain>
    </source>
</reference>
<dbReference type="CDD" id="cd14686">
    <property type="entry name" value="bZIP"/>
    <property type="match status" value="1"/>
</dbReference>
<dbReference type="OMA" id="MELAHYG"/>
<accession>D7FX16</accession>
<proteinExistence type="predicted"/>
<dbReference type="AlphaFoldDB" id="D7FX16"/>